<dbReference type="Pfam" id="PF00563">
    <property type="entry name" value="EAL"/>
    <property type="match status" value="1"/>
</dbReference>
<gene>
    <name evidence="6" type="ORF">NC992_15740</name>
</gene>
<dbReference type="EMBL" id="JAMPKX010000007">
    <property type="protein sequence ID" value="MEP0948336.1"/>
    <property type="molecule type" value="Genomic_DNA"/>
</dbReference>
<dbReference type="InterPro" id="IPR000160">
    <property type="entry name" value="GGDEF_dom"/>
</dbReference>
<feature type="domain" description="EAL" evidence="4">
    <location>
        <begin position="1710"/>
        <end position="1969"/>
    </location>
</feature>
<dbReference type="CDD" id="cd14014">
    <property type="entry name" value="STKc_PknB_like"/>
    <property type="match status" value="1"/>
</dbReference>
<dbReference type="SUPFAM" id="SSF55781">
    <property type="entry name" value="GAF domain-like"/>
    <property type="match status" value="1"/>
</dbReference>
<feature type="domain" description="Protein kinase" evidence="3">
    <location>
        <begin position="11"/>
        <end position="277"/>
    </location>
</feature>
<dbReference type="Pfam" id="PF01590">
    <property type="entry name" value="GAF"/>
    <property type="match status" value="1"/>
</dbReference>
<accession>A0ABV0K6C1</accession>
<dbReference type="InterPro" id="IPR053159">
    <property type="entry name" value="Hybrid_Histidine_Kinase"/>
</dbReference>
<dbReference type="RefSeq" id="WP_190703766.1">
    <property type="nucleotide sequence ID" value="NZ_JAMPKX010000007.1"/>
</dbReference>
<dbReference type="CDD" id="cd01949">
    <property type="entry name" value="GGDEF"/>
    <property type="match status" value="1"/>
</dbReference>
<evidence type="ECO:0000259" key="3">
    <source>
        <dbReference type="PROSITE" id="PS50011"/>
    </source>
</evidence>
<evidence type="ECO:0000313" key="7">
    <source>
        <dbReference type="Proteomes" id="UP001482513"/>
    </source>
</evidence>
<dbReference type="SUPFAM" id="SSF56112">
    <property type="entry name" value="Protein kinase-like (PK-like)"/>
    <property type="match status" value="1"/>
</dbReference>
<comment type="caution">
    <text evidence="6">The sequence shown here is derived from an EMBL/GenBank/DDBJ whole genome shotgun (WGS) entry which is preliminary data.</text>
</comment>
<dbReference type="CDD" id="cd01948">
    <property type="entry name" value="EAL"/>
    <property type="match status" value="1"/>
</dbReference>
<reference evidence="6 7" key="1">
    <citation type="submission" date="2022-04" db="EMBL/GenBank/DDBJ databases">
        <title>Positive selection, recombination, and allopatry shape intraspecific diversity of widespread and dominant cyanobacteria.</title>
        <authorList>
            <person name="Wei J."/>
            <person name="Shu W."/>
            <person name="Hu C."/>
        </authorList>
    </citation>
    <scope>NUCLEOTIDE SEQUENCE [LARGE SCALE GENOMIC DNA]</scope>
    <source>
        <strain evidence="6 7">DQ-A4</strain>
    </source>
</reference>
<keyword evidence="7" id="KW-1185">Reference proteome</keyword>
<evidence type="ECO:0000259" key="5">
    <source>
        <dbReference type="PROSITE" id="PS50887"/>
    </source>
</evidence>
<evidence type="ECO:0000259" key="4">
    <source>
        <dbReference type="PROSITE" id="PS50883"/>
    </source>
</evidence>
<dbReference type="SUPFAM" id="SSF141868">
    <property type="entry name" value="EAL domain-like"/>
    <property type="match status" value="1"/>
</dbReference>
<dbReference type="PROSITE" id="PS50011">
    <property type="entry name" value="PROTEIN_KINASE_DOM"/>
    <property type="match status" value="1"/>
</dbReference>
<dbReference type="PANTHER" id="PTHR43642">
    <property type="entry name" value="HYBRID SIGNAL TRANSDUCTION HISTIDINE KINASE G"/>
    <property type="match status" value="1"/>
</dbReference>
<keyword evidence="2" id="KW-0175">Coiled coil</keyword>
<name>A0ABV0K6C1_9CYAN</name>
<dbReference type="PROSITE" id="PS50883">
    <property type="entry name" value="EAL"/>
    <property type="match status" value="1"/>
</dbReference>
<dbReference type="InterPro" id="IPR029016">
    <property type="entry name" value="GAF-like_dom_sf"/>
</dbReference>
<comment type="subcellular location">
    <subcellularLocation>
        <location evidence="1">Membrane</location>
        <topology evidence="1">Single-pass membrane protein</topology>
    </subcellularLocation>
</comment>
<dbReference type="InterPro" id="IPR043128">
    <property type="entry name" value="Rev_trsase/Diguanyl_cyclase"/>
</dbReference>
<dbReference type="SMART" id="SM00220">
    <property type="entry name" value="S_TKc"/>
    <property type="match status" value="1"/>
</dbReference>
<dbReference type="Proteomes" id="UP001482513">
    <property type="component" value="Unassembled WGS sequence"/>
</dbReference>
<evidence type="ECO:0000313" key="6">
    <source>
        <dbReference type="EMBL" id="MEP0948336.1"/>
    </source>
</evidence>
<evidence type="ECO:0000256" key="2">
    <source>
        <dbReference type="SAM" id="Coils"/>
    </source>
</evidence>
<dbReference type="InterPro" id="IPR041664">
    <property type="entry name" value="AAA_16"/>
</dbReference>
<dbReference type="SUPFAM" id="SSF52540">
    <property type="entry name" value="P-loop containing nucleoside triphosphate hydrolases"/>
    <property type="match status" value="1"/>
</dbReference>
<evidence type="ECO:0000256" key="1">
    <source>
        <dbReference type="ARBA" id="ARBA00004167"/>
    </source>
</evidence>
<dbReference type="SMART" id="SM00052">
    <property type="entry name" value="EAL"/>
    <property type="match status" value="1"/>
</dbReference>
<dbReference type="SUPFAM" id="SSF55073">
    <property type="entry name" value="Nucleotide cyclase"/>
    <property type="match status" value="1"/>
</dbReference>
<dbReference type="PANTHER" id="PTHR43642:SF1">
    <property type="entry name" value="HYBRID SIGNAL TRANSDUCTION HISTIDINE KINASE G"/>
    <property type="match status" value="1"/>
</dbReference>
<dbReference type="PROSITE" id="PS00108">
    <property type="entry name" value="PROTEIN_KINASE_ST"/>
    <property type="match status" value="1"/>
</dbReference>
<dbReference type="InterPro" id="IPR008271">
    <property type="entry name" value="Ser/Thr_kinase_AS"/>
</dbReference>
<dbReference type="NCBIfam" id="TIGR00254">
    <property type="entry name" value="GGDEF"/>
    <property type="match status" value="1"/>
</dbReference>
<protein>
    <submittedName>
        <fullName evidence="6">EAL domain-containing protein</fullName>
    </submittedName>
</protein>
<dbReference type="InterPro" id="IPR011009">
    <property type="entry name" value="Kinase-like_dom_sf"/>
</dbReference>
<dbReference type="Pfam" id="PF13191">
    <property type="entry name" value="AAA_16"/>
    <property type="match status" value="1"/>
</dbReference>
<proteinExistence type="predicted"/>
<feature type="domain" description="GGDEF" evidence="5">
    <location>
        <begin position="1569"/>
        <end position="1701"/>
    </location>
</feature>
<dbReference type="InterPro" id="IPR027417">
    <property type="entry name" value="P-loop_NTPase"/>
</dbReference>
<organism evidence="6 7">
    <name type="scientific">Leptolyngbya subtilissima DQ-A4</name>
    <dbReference type="NCBI Taxonomy" id="2933933"/>
    <lineage>
        <taxon>Bacteria</taxon>
        <taxon>Bacillati</taxon>
        <taxon>Cyanobacteriota</taxon>
        <taxon>Cyanophyceae</taxon>
        <taxon>Leptolyngbyales</taxon>
        <taxon>Leptolyngbyaceae</taxon>
        <taxon>Leptolyngbya group</taxon>
        <taxon>Leptolyngbya</taxon>
    </lineage>
</organism>
<dbReference type="InterPro" id="IPR000719">
    <property type="entry name" value="Prot_kinase_dom"/>
</dbReference>
<feature type="coiled-coil region" evidence="2">
    <location>
        <begin position="1503"/>
        <end position="1537"/>
    </location>
</feature>
<dbReference type="SMART" id="SM00065">
    <property type="entry name" value="GAF"/>
    <property type="match status" value="1"/>
</dbReference>
<dbReference type="Pfam" id="PF00990">
    <property type="entry name" value="GGDEF"/>
    <property type="match status" value="1"/>
</dbReference>
<dbReference type="Gene3D" id="3.20.20.450">
    <property type="entry name" value="EAL domain"/>
    <property type="match status" value="1"/>
</dbReference>
<dbReference type="Gene3D" id="3.30.70.270">
    <property type="match status" value="1"/>
</dbReference>
<dbReference type="SMART" id="SM00267">
    <property type="entry name" value="GGDEF"/>
    <property type="match status" value="1"/>
</dbReference>
<dbReference type="InterPro" id="IPR001633">
    <property type="entry name" value="EAL_dom"/>
</dbReference>
<dbReference type="Gene3D" id="3.30.200.20">
    <property type="entry name" value="Phosphorylase Kinase, domain 1"/>
    <property type="match status" value="1"/>
</dbReference>
<dbReference type="Gene3D" id="1.10.510.10">
    <property type="entry name" value="Transferase(Phosphotransferase) domain 1"/>
    <property type="match status" value="1"/>
</dbReference>
<dbReference type="Gene3D" id="3.30.450.40">
    <property type="match status" value="1"/>
</dbReference>
<dbReference type="Pfam" id="PF00069">
    <property type="entry name" value="Pkinase"/>
    <property type="match status" value="1"/>
</dbReference>
<sequence>MTHPMIELPGYRLLDQLYVGVKSLVYRGRRLADGQMVVIKVLRSERPTPDELMQFRHQFAIARSLHAPNIVRPYELLPYRQSYALILEDFGGISLKQWVGQRRDEGKGKLELLEFLEIAQQLTDILKHLNDQGIIHKDIKPSNLLIHPETRQVKLTDFSLASRLPREAILGQRHSMLEGTLAYISPEQTGRINRGVDYRTDYYSLGITLYELLTGRVPFTADTLMGLVYCHIAKAPPPIASVNPSVPAVVAAIVSRLMAKNPEDRYQSAAGLHHDLTRCRHQLEQTGHIVAFVLGQRDRSRRFLIPEKLYGRGEAVAAVLAAFERVSTAEVTGSELVLVAGYSGVGKTAVVNEVQRPIARQQGYFIQGKFDQFKRNTPFAGFLTALQGLMQQLLSEPEAQLQAWRTGILAALGANGQLLIDVIPGLEQIIGPQPPVVELSGQAAQHRFNQLFQNFVQVFAAPQHPLVMFLDDLQWADLASLQLMNLLIGDLQCPHLLLIGAYRDNEVSPAHPLMLTLDILRQSGTTINTITLEPLSAASINQLVADTLVCPVLLAQPLADLVYQKTGGNPFFATQFLQVLYQEGTIVFDPVQGAWQCDLGQARRAAINEDVVAFMAQQLQKLGPSTQAMLKLAACIGNPFNLGTLALVSELPETDVAIALWSALELGLVLPQSEIYTLLEPEGSLEPALLPLDRPELSYRFLHDRIQQAAYSLIPTDQRSQTHLTIGQLLWHKSSPAQREEQLFTIVNHLNEGQALLIAAEREQLAQLNLQAGRRAKTATAYSAALDYLRQGIALLPANTWGQQYDLTLALHQEITEVAYLCTDFEQVEYWAGLTVRHAYNLLDQLPVYEMRLLADRAQGNYLAAVRTGLQVLRILGVDFAEQPTPAEVQQALADTRQLWAGQDPLSLLALPKMAAGQRLAAMQIMTKLTAPTYRALPALMPLLMAKQVEFSIRFGNSPISIFAYAGYGMALCTMGEIKLGYGFGQLALRLLEQLGATTSESRAGYLVHNFICHWRDPLRQSLPAFVQAYQSGLATGDLECVVLNAQAYGHYAYFAGQPLEDLAAEMAAYRQTLRQLKQVSLKCLEIVQQTVLNLLGEGESPWCLSGSVYEAETSVRFHLEHSDRTSLFHYHFNQTVLYYLFGQIEQAAQQSDQVATYLDGGRAQFSFALYAFYDALIQLALWDQPADQAAADQPVRWQRIQQQQEKLAQWADSAPSNHRHRWQLVEAEIARVEGRYLEAMEAYDGAIATAKTHGFIQDEGLANELAARFYLAWGRANLAQPYLRAAYQAYAHWGAKAKTQQLEALYPEALQATAGLPAPGVLSASDEISSCTSDTAALDLAAVVQASLAISQELRPDQLIVTLMQLVLENAGAERGALVLRQADQLVVVAHCLSGETCRVDLVPLQTSRHLPVSLIHFVDRTAAPLVIDDMRVEPRFAADPYLVQHSPKSVLGLPLIQKNQAMGVLYLENTLTTGAFTRDRIQVLDILCAQAAISFENANLYQNLELSNRTLQQSLENLQKTQTQLIQATDKLQHNALYDGLTNLPNRACFLNLLKHAIQISAQYPERLYAVLFMDLDRFKNINDSLGHLVGDEFLKLASQRLQHCVGAAVVARFGGDEFAILLENLVHPDDALAIAQRIQDQFSLAFRVSDYEVFSTASTGITYSTLNYQVATHVLRDADIALYQAKAKGRNQYVVFDPAMQTQITQRLQLESDLRRAIEAQEFCLYYQPIVSLATGQVRGFEALVRWQHPIRGLISPLEFIPVAEETGLIGPIGWWVLETACQQLMHWQAASPGVLLTMNVNLSAMQLKQPELIERLEVVLQATQIPRQCIKLEITESCILDTFTCEAQSLKRLKALGVRLCIDDFGTGYSSLSRLHEFPIDTLKIDRSFVQRLSPTGPDAQTSLETVQMILTLAQSLNIDVVAEGIETATELDILKALGCESGQGYWFAPPLATASAAQWLHLAKGE</sequence>
<dbReference type="Gene3D" id="3.40.50.300">
    <property type="entry name" value="P-loop containing nucleotide triphosphate hydrolases"/>
    <property type="match status" value="1"/>
</dbReference>
<dbReference type="PROSITE" id="PS50887">
    <property type="entry name" value="GGDEF"/>
    <property type="match status" value="1"/>
</dbReference>
<dbReference type="InterPro" id="IPR003018">
    <property type="entry name" value="GAF"/>
</dbReference>
<dbReference type="InterPro" id="IPR035919">
    <property type="entry name" value="EAL_sf"/>
</dbReference>
<dbReference type="InterPro" id="IPR029787">
    <property type="entry name" value="Nucleotide_cyclase"/>
</dbReference>